<reference evidence="1" key="1">
    <citation type="submission" date="2021-06" db="EMBL/GenBank/DDBJ databases">
        <title>Parelaphostrongylus tenuis whole genome reference sequence.</title>
        <authorList>
            <person name="Garwood T.J."/>
            <person name="Larsen P.A."/>
            <person name="Fountain-Jones N.M."/>
            <person name="Garbe J.R."/>
            <person name="Macchietto M.G."/>
            <person name="Kania S.A."/>
            <person name="Gerhold R.W."/>
            <person name="Richards J.E."/>
            <person name="Wolf T.M."/>
        </authorList>
    </citation>
    <scope>NUCLEOTIDE SEQUENCE</scope>
    <source>
        <strain evidence="1">MNPRO001-30</strain>
        <tissue evidence="1">Meninges</tissue>
    </source>
</reference>
<dbReference type="AlphaFoldDB" id="A0AAD5R784"/>
<accession>A0AAD5R784</accession>
<protein>
    <submittedName>
        <fullName evidence="1">Uncharacterized protein</fullName>
    </submittedName>
</protein>
<sequence>MVTVFHTPDTSNMIVRPKVIDTKTSNPGGANDERKHLNSSTFTGCMPLSVRAMLGIHSDCSPYSSDWALACLSQATSNM</sequence>
<evidence type="ECO:0000313" key="1">
    <source>
        <dbReference type="EMBL" id="KAJ1370831.1"/>
    </source>
</evidence>
<dbReference type="Proteomes" id="UP001196413">
    <property type="component" value="Unassembled WGS sequence"/>
</dbReference>
<comment type="caution">
    <text evidence="1">The sequence shown here is derived from an EMBL/GenBank/DDBJ whole genome shotgun (WGS) entry which is preliminary data.</text>
</comment>
<keyword evidence="2" id="KW-1185">Reference proteome</keyword>
<dbReference type="EMBL" id="JAHQIW010006866">
    <property type="protein sequence ID" value="KAJ1370831.1"/>
    <property type="molecule type" value="Genomic_DNA"/>
</dbReference>
<organism evidence="1 2">
    <name type="scientific">Parelaphostrongylus tenuis</name>
    <name type="common">Meningeal worm</name>
    <dbReference type="NCBI Taxonomy" id="148309"/>
    <lineage>
        <taxon>Eukaryota</taxon>
        <taxon>Metazoa</taxon>
        <taxon>Ecdysozoa</taxon>
        <taxon>Nematoda</taxon>
        <taxon>Chromadorea</taxon>
        <taxon>Rhabditida</taxon>
        <taxon>Rhabditina</taxon>
        <taxon>Rhabditomorpha</taxon>
        <taxon>Strongyloidea</taxon>
        <taxon>Metastrongylidae</taxon>
        <taxon>Parelaphostrongylus</taxon>
    </lineage>
</organism>
<gene>
    <name evidence="1" type="ORF">KIN20_032644</name>
</gene>
<proteinExistence type="predicted"/>
<evidence type="ECO:0000313" key="2">
    <source>
        <dbReference type="Proteomes" id="UP001196413"/>
    </source>
</evidence>
<name>A0AAD5R784_PARTN</name>